<proteinExistence type="predicted"/>
<comment type="caution">
    <text evidence="2">The sequence shown here is derived from an EMBL/GenBank/DDBJ whole genome shotgun (WGS) entry which is preliminary data.</text>
</comment>
<evidence type="ECO:0000313" key="3">
    <source>
        <dbReference type="Proteomes" id="UP001469553"/>
    </source>
</evidence>
<name>A0ABV1A7L9_9TELE</name>
<evidence type="ECO:0000256" key="1">
    <source>
        <dbReference type="SAM" id="MobiDB-lite"/>
    </source>
</evidence>
<evidence type="ECO:0000313" key="2">
    <source>
        <dbReference type="EMBL" id="MEQ2314548.1"/>
    </source>
</evidence>
<organism evidence="2 3">
    <name type="scientific">Ameca splendens</name>
    <dbReference type="NCBI Taxonomy" id="208324"/>
    <lineage>
        <taxon>Eukaryota</taxon>
        <taxon>Metazoa</taxon>
        <taxon>Chordata</taxon>
        <taxon>Craniata</taxon>
        <taxon>Vertebrata</taxon>
        <taxon>Euteleostomi</taxon>
        <taxon>Actinopterygii</taxon>
        <taxon>Neopterygii</taxon>
        <taxon>Teleostei</taxon>
        <taxon>Neoteleostei</taxon>
        <taxon>Acanthomorphata</taxon>
        <taxon>Ovalentaria</taxon>
        <taxon>Atherinomorphae</taxon>
        <taxon>Cyprinodontiformes</taxon>
        <taxon>Goodeidae</taxon>
        <taxon>Ameca</taxon>
    </lineage>
</organism>
<protein>
    <submittedName>
        <fullName evidence="2">Uncharacterized protein</fullName>
    </submittedName>
</protein>
<feature type="region of interest" description="Disordered" evidence="1">
    <location>
        <begin position="1"/>
        <end position="31"/>
    </location>
</feature>
<sequence length="149" mass="16370">MQRTTRDRKVQRVDLLNTSPEDGDRDWKPLAAGEDQSYYWTSENKPEQNVWLTGESGVDHQGDSPQNLGCVCVVVSTAVAGEAVPSEGTGRVLGRRTGFAQLEDSPGSQQKRFDPGLGSDRVSVSQVCSVWFRGKHHLEVSGQGRLVQE</sequence>
<gene>
    <name evidence="2" type="ORF">AMECASPLE_013282</name>
</gene>
<keyword evidence="3" id="KW-1185">Reference proteome</keyword>
<dbReference type="Proteomes" id="UP001469553">
    <property type="component" value="Unassembled WGS sequence"/>
</dbReference>
<feature type="compositionally biased region" description="Basic and acidic residues" evidence="1">
    <location>
        <begin position="1"/>
        <end position="12"/>
    </location>
</feature>
<reference evidence="2 3" key="1">
    <citation type="submission" date="2021-06" db="EMBL/GenBank/DDBJ databases">
        <authorList>
            <person name="Palmer J.M."/>
        </authorList>
    </citation>
    <scope>NUCLEOTIDE SEQUENCE [LARGE SCALE GENOMIC DNA]</scope>
    <source>
        <strain evidence="2 3">AS_MEX2019</strain>
        <tissue evidence="2">Muscle</tissue>
    </source>
</reference>
<dbReference type="EMBL" id="JAHRIP010085502">
    <property type="protein sequence ID" value="MEQ2314548.1"/>
    <property type="molecule type" value="Genomic_DNA"/>
</dbReference>
<accession>A0ABV1A7L9</accession>